<feature type="non-terminal residue" evidence="2">
    <location>
        <position position="1"/>
    </location>
</feature>
<dbReference type="CDD" id="cd15482">
    <property type="entry name" value="Sialidase_non-viral"/>
    <property type="match status" value="1"/>
</dbReference>
<feature type="domain" description="Sialidase" evidence="1">
    <location>
        <begin position="11"/>
        <end position="347"/>
    </location>
</feature>
<dbReference type="EMBL" id="GBEZ01002180">
    <property type="protein sequence ID" value="JAC82851.1"/>
    <property type="molecule type" value="Transcribed_RNA"/>
</dbReference>
<protein>
    <submittedName>
        <fullName evidence="2">Bnr asp-box repeat domain protein</fullName>
    </submittedName>
</protein>
<dbReference type="Pfam" id="PF13088">
    <property type="entry name" value="BNR_2"/>
    <property type="match status" value="1"/>
</dbReference>
<accession>A0A061SJF7</accession>
<dbReference type="AlphaFoldDB" id="A0A061SJF7"/>
<gene>
    <name evidence="2" type="ORF">TSPGSL018_4720</name>
</gene>
<dbReference type="SUPFAM" id="SSF50939">
    <property type="entry name" value="Sialidases"/>
    <property type="match status" value="1"/>
</dbReference>
<dbReference type="Gene3D" id="2.120.10.10">
    <property type="match status" value="1"/>
</dbReference>
<evidence type="ECO:0000259" key="1">
    <source>
        <dbReference type="Pfam" id="PF13088"/>
    </source>
</evidence>
<organism evidence="2">
    <name type="scientific">Tetraselmis sp. GSL018</name>
    <dbReference type="NCBI Taxonomy" id="582737"/>
    <lineage>
        <taxon>Eukaryota</taxon>
        <taxon>Viridiplantae</taxon>
        <taxon>Chlorophyta</taxon>
        <taxon>core chlorophytes</taxon>
        <taxon>Chlorodendrophyceae</taxon>
        <taxon>Chlorodendrales</taxon>
        <taxon>Chlorodendraceae</taxon>
        <taxon>Tetraselmis</taxon>
    </lineage>
</organism>
<dbReference type="InterPro" id="IPR036278">
    <property type="entry name" value="Sialidase_sf"/>
</dbReference>
<name>A0A061SJF7_9CHLO</name>
<proteinExistence type="predicted"/>
<reference evidence="2" key="1">
    <citation type="submission" date="2014-05" db="EMBL/GenBank/DDBJ databases">
        <title>The transcriptome of the halophilic microalga Tetraselmis sp. GSL018 isolated from the Great Salt Lake, Utah.</title>
        <authorList>
            <person name="Jinkerson R.E."/>
            <person name="D'Adamo S."/>
            <person name="Posewitz M.C."/>
        </authorList>
    </citation>
    <scope>NUCLEOTIDE SEQUENCE</scope>
    <source>
        <strain evidence="2">GSL018</strain>
    </source>
</reference>
<dbReference type="InterPro" id="IPR011040">
    <property type="entry name" value="Sialidase"/>
</dbReference>
<dbReference type="PANTHER" id="PTHR43752">
    <property type="entry name" value="BNR/ASP-BOX REPEAT FAMILY PROTEIN"/>
    <property type="match status" value="1"/>
</dbReference>
<dbReference type="PANTHER" id="PTHR43752:SF2">
    <property type="entry name" value="BNR_ASP-BOX REPEAT FAMILY PROTEIN"/>
    <property type="match status" value="1"/>
</dbReference>
<evidence type="ECO:0000313" key="2">
    <source>
        <dbReference type="EMBL" id="JAC82851.1"/>
    </source>
</evidence>
<sequence length="376" mass="41499">HSATIAEVAPGEFLAAWFGGTWESYADVVIWGSRHKAGQGWSREPWVLAGQERAGEPCWNPVLVHLPASSETLLFYKVGMSPRTWRPLLRRSSDRGATWSAAEPISAPCMGPAKNKPFVLPDGLTMLSGASDEVDADMISMARESWQPKQNGLGSVFDSETLRSYLGPRRHLVEGWRSWVEVSTDRGYTWHRQKDIAFKGRVIQPALFWTKKWGFGMLLRPRSSGAIIRSSSMDGQHWTEGRATELPNPNSGIDAVALRDGRVLVVYNPARRFESGTGRHELAVAVSSDGGDTWKKAVILESRPEEVPVPSICCDSSKTSGSCPVNFRHAEYSYPSIIQASDGLVHVVYTYSYGAAKTPCSGRENIKHVVIDPDEL</sequence>